<evidence type="ECO:0000256" key="1">
    <source>
        <dbReference type="SAM" id="MobiDB-lite"/>
    </source>
</evidence>
<comment type="caution">
    <text evidence="2">The sequence shown here is derived from an EMBL/GenBank/DDBJ whole genome shotgun (WGS) entry which is preliminary data.</text>
</comment>
<feature type="region of interest" description="Disordered" evidence="1">
    <location>
        <begin position="1"/>
        <end position="42"/>
    </location>
</feature>
<proteinExistence type="predicted"/>
<dbReference type="EMBL" id="JAPDRL010000372">
    <property type="protein sequence ID" value="KAJ9652899.1"/>
    <property type="molecule type" value="Genomic_DNA"/>
</dbReference>
<accession>A0ABQ9NIG7</accession>
<evidence type="ECO:0000313" key="2">
    <source>
        <dbReference type="EMBL" id="KAJ9652899.1"/>
    </source>
</evidence>
<reference evidence="2" key="1">
    <citation type="submission" date="2022-10" db="EMBL/GenBank/DDBJ databases">
        <title>Culturing micro-colonial fungi from biological soil crusts in the Mojave desert and describing Neophaeococcomyces mojavensis, and introducing the new genera and species Taxawa tesnikishii.</title>
        <authorList>
            <person name="Kurbessoian T."/>
            <person name="Stajich J.E."/>
        </authorList>
    </citation>
    <scope>NUCLEOTIDE SEQUENCE</scope>
    <source>
        <strain evidence="2">TK_1</strain>
    </source>
</reference>
<dbReference type="Proteomes" id="UP001172684">
    <property type="component" value="Unassembled WGS sequence"/>
</dbReference>
<organism evidence="2 3">
    <name type="scientific">Coniosporium apollinis</name>
    <dbReference type="NCBI Taxonomy" id="61459"/>
    <lineage>
        <taxon>Eukaryota</taxon>
        <taxon>Fungi</taxon>
        <taxon>Dikarya</taxon>
        <taxon>Ascomycota</taxon>
        <taxon>Pezizomycotina</taxon>
        <taxon>Dothideomycetes</taxon>
        <taxon>Dothideomycetes incertae sedis</taxon>
        <taxon>Coniosporium</taxon>
    </lineage>
</organism>
<gene>
    <name evidence="2" type="ORF">H2201_009189</name>
</gene>
<evidence type="ECO:0000313" key="3">
    <source>
        <dbReference type="Proteomes" id="UP001172684"/>
    </source>
</evidence>
<sequence>MSVPALPAKPSSSSKPESDTTPPSSFVHPPLTPPPTDEKKAFPQVERLVRLFKSRRDGRPVLEGPWTRIQLAVSEYEELERRLRRDEGLGGYVEDKVRYDYIPRSGQLILRMPSKLHDRFIGGVAEDIRAQLEEISNGSADSAAAEFARKVKDMRTGRVILLSDDPDVRPSRHEPDASFQHPGAQFPGVVLEVSYSQKRKDLARLADDYILDSDGSVRVVVGLDLEYRDSRRATLSVWRAGIVTNGEKEELMAIPTIRDEIFRNEHGNPTSSPGLQLQLRDFAHPEMTAALPSDISITVSASQLCLALSDAEEYINTEDPSNRSQAAGRHVLGPRVGKRRREETPPDKLTAEDEARMAELEEQADKRQKLKDEDFKPDSGESSFSSKG</sequence>
<feature type="compositionally biased region" description="Low complexity" evidence="1">
    <location>
        <begin position="1"/>
        <end position="25"/>
    </location>
</feature>
<protein>
    <submittedName>
        <fullName evidence="2">Uncharacterized protein</fullName>
    </submittedName>
</protein>
<feature type="region of interest" description="Disordered" evidence="1">
    <location>
        <begin position="316"/>
        <end position="388"/>
    </location>
</feature>
<name>A0ABQ9NIG7_9PEZI</name>
<keyword evidence="3" id="KW-1185">Reference proteome</keyword>
<feature type="compositionally biased region" description="Basic and acidic residues" evidence="1">
    <location>
        <begin position="340"/>
        <end position="379"/>
    </location>
</feature>